<feature type="domain" description="DUF402" evidence="1">
    <location>
        <begin position="36"/>
        <end position="164"/>
    </location>
</feature>
<dbReference type="PIRSF" id="PIRSF012622">
    <property type="entry name" value="UCP012622"/>
    <property type="match status" value="1"/>
</dbReference>
<dbReference type="EMBL" id="LSRF01000001">
    <property type="protein sequence ID" value="KXP15165.1"/>
    <property type="molecule type" value="Genomic_DNA"/>
</dbReference>
<dbReference type="Pfam" id="PF04167">
    <property type="entry name" value="DUF402"/>
    <property type="match status" value="1"/>
</dbReference>
<dbReference type="SUPFAM" id="SSF159234">
    <property type="entry name" value="FomD-like"/>
    <property type="match status" value="1"/>
</dbReference>
<comment type="caution">
    <text evidence="2">The sequence shown here is derived from an EMBL/GenBank/DDBJ whole genome shotgun (WGS) entry which is preliminary data.</text>
</comment>
<dbReference type="STRING" id="239498.AXK60_00065"/>
<evidence type="ECO:0000313" key="3">
    <source>
        <dbReference type="Proteomes" id="UP000070258"/>
    </source>
</evidence>
<dbReference type="Gene3D" id="2.40.380.10">
    <property type="entry name" value="FomD-like"/>
    <property type="match status" value="1"/>
</dbReference>
<dbReference type="InterPro" id="IPR035930">
    <property type="entry name" value="FomD-like_sf"/>
</dbReference>
<protein>
    <recommendedName>
        <fullName evidence="1">DUF402 domain-containing protein</fullName>
    </recommendedName>
</protein>
<reference evidence="3" key="1">
    <citation type="submission" date="2016-02" db="EMBL/GenBank/DDBJ databases">
        <authorList>
            <person name="Wen L."/>
            <person name="He K."/>
            <person name="Yang H."/>
        </authorList>
    </citation>
    <scope>NUCLEOTIDE SEQUENCE [LARGE SCALE GENOMIC DNA]</scope>
    <source>
        <strain evidence="3">JCM 15929</strain>
    </source>
</reference>
<sequence length="180" mass="20323">MVLRLTADPAVDDGAIHPPKREVLDPPAMTNTDPKGFVREVEEFRETSYGLYMYRRSDHPKFDALESWLLPAFDLRANIFHFTPGNERDQRVYLDVARVHREGNLWHTEDWYLDLVEHPGRPIELIDVDELVAATSADLLSAEDAERAILAATRAVAGVTAHGHDVDAWLAAEGAPITWR</sequence>
<dbReference type="Proteomes" id="UP000070258">
    <property type="component" value="Unassembled WGS sequence"/>
</dbReference>
<evidence type="ECO:0000259" key="1">
    <source>
        <dbReference type="Pfam" id="PF04167"/>
    </source>
</evidence>
<gene>
    <name evidence="2" type="ORF">AXK60_00065</name>
</gene>
<dbReference type="InterPro" id="IPR014465">
    <property type="entry name" value="UCP012622"/>
</dbReference>
<dbReference type="InterPro" id="IPR007295">
    <property type="entry name" value="DUF402"/>
</dbReference>
<proteinExistence type="predicted"/>
<name>A0A138AXJ1_9ACTN</name>
<dbReference type="AlphaFoldDB" id="A0A138AXJ1"/>
<organism evidence="2 3">
    <name type="scientific">Tsukamurella pseudospumae</name>
    <dbReference type="NCBI Taxonomy" id="239498"/>
    <lineage>
        <taxon>Bacteria</taxon>
        <taxon>Bacillati</taxon>
        <taxon>Actinomycetota</taxon>
        <taxon>Actinomycetes</taxon>
        <taxon>Mycobacteriales</taxon>
        <taxon>Tsukamurellaceae</taxon>
        <taxon>Tsukamurella</taxon>
    </lineage>
</organism>
<evidence type="ECO:0000313" key="2">
    <source>
        <dbReference type="EMBL" id="KXP15165.1"/>
    </source>
</evidence>
<accession>A0A138AXJ1</accession>